<dbReference type="EMBL" id="CAADRA010006753">
    <property type="protein sequence ID" value="VFT96696.1"/>
    <property type="molecule type" value="Genomic_DNA"/>
</dbReference>
<proteinExistence type="predicted"/>
<dbReference type="AlphaFoldDB" id="A0A485LE28"/>
<evidence type="ECO:0000313" key="1">
    <source>
        <dbReference type="EMBL" id="KAF0688379.1"/>
    </source>
</evidence>
<reference evidence="2 3" key="1">
    <citation type="submission" date="2019-03" db="EMBL/GenBank/DDBJ databases">
        <authorList>
            <person name="Gaulin E."/>
            <person name="Dumas B."/>
        </authorList>
    </citation>
    <scope>NUCLEOTIDE SEQUENCE [LARGE SCALE GENOMIC DNA]</scope>
    <source>
        <strain evidence="2">CBS 568.67</strain>
    </source>
</reference>
<dbReference type="Proteomes" id="UP000332933">
    <property type="component" value="Unassembled WGS sequence"/>
</dbReference>
<reference evidence="1" key="2">
    <citation type="submission" date="2019-06" db="EMBL/GenBank/DDBJ databases">
        <title>Genomics analysis of Aphanomyces spp. identifies a new class of oomycete effector associated with host adaptation.</title>
        <authorList>
            <person name="Gaulin E."/>
        </authorList>
    </citation>
    <scope>NUCLEOTIDE SEQUENCE</scope>
    <source>
        <strain evidence="1">CBS 578.67</strain>
    </source>
</reference>
<organism evidence="2 3">
    <name type="scientific">Aphanomyces stellatus</name>
    <dbReference type="NCBI Taxonomy" id="120398"/>
    <lineage>
        <taxon>Eukaryota</taxon>
        <taxon>Sar</taxon>
        <taxon>Stramenopiles</taxon>
        <taxon>Oomycota</taxon>
        <taxon>Saprolegniomycetes</taxon>
        <taxon>Saprolegniales</taxon>
        <taxon>Verrucalvaceae</taxon>
        <taxon>Aphanomyces</taxon>
    </lineage>
</organism>
<protein>
    <submittedName>
        <fullName evidence="2">Aste57867_19999 protein</fullName>
    </submittedName>
</protein>
<evidence type="ECO:0000313" key="2">
    <source>
        <dbReference type="EMBL" id="VFT96696.1"/>
    </source>
</evidence>
<gene>
    <name evidence="2" type="primary">Aste57867_19999</name>
    <name evidence="1" type="ORF">As57867_019933</name>
    <name evidence="2" type="ORF">ASTE57867_19999</name>
</gene>
<accession>A0A485LE28</accession>
<sequence length="737" mass="80464">MRLWRTSFVQTSAAAWMRHGRRAASTRAYTQTLQDTVQRDAAIIMPEARSGARHRHGHEPVLETGGVALHALPTPDAKAILHHARQERVLWQEARDLNASKRHEVVIDVLYQGLYKSGKRKAWMPRTTSLFAQQLLLAACAAPQDAAVAVEALDMLQTLSAGIVSRKILEQASRATIDLCLRASDDRRLLIHVLASLPSRYLTLDAALSLRVLEALDTASSAALVLSLYDGHVWSLSQPVHTRVLWALFEGGETVDAARVAAVFRDMHTAYALDAQQTEWTYLVEDACRDARFDRVADVLEFLHHTRLTSPLSVAAVIQLVGAMLPTSATPIDDACLVHLFDRYAASGVLPWTTRHVSAAVSAAAFCGHSAVANSLVDAATARQISLLDITYGHLGARAVDAPAHARCAAAYKTATQQGRVVVADQTRADDAGFHVSGALLQHVAAAGDTDAVVLLLQEMQYYDIEATEADMASALACLSPRDLSMLALYKKFPRVVKRAPKAFADAIATRLLGETRAAAIDDAVQLWRCFVWTEGLLLDPSVFATLYYVAVRDDLRSLADEVKTQFHARAAEADMLFVDALARCADAADVVTMQRILRQWTQSAAHVSTTAPLPRAAVDAVFRVLESQPTTTTTFFGLMVAFPRLFPLDADVLGRALEFSARASLFYDCQALLTMADDKNLSADACFAVVDLLAQDTDALASAAQDDRYALLDTVRVRWGNDRRHVGLADEVHRLC</sequence>
<dbReference type="EMBL" id="VJMH01006730">
    <property type="protein sequence ID" value="KAF0688379.1"/>
    <property type="molecule type" value="Genomic_DNA"/>
</dbReference>
<name>A0A485LE28_9STRA</name>
<dbReference type="OrthoDB" id="72961at2759"/>
<evidence type="ECO:0000313" key="3">
    <source>
        <dbReference type="Proteomes" id="UP000332933"/>
    </source>
</evidence>
<keyword evidence="3" id="KW-1185">Reference proteome</keyword>